<keyword evidence="3" id="KW-1185">Reference proteome</keyword>
<feature type="signal peptide" evidence="1">
    <location>
        <begin position="1"/>
        <end position="25"/>
    </location>
</feature>
<evidence type="ECO:0000313" key="2">
    <source>
        <dbReference type="EMBL" id="NGZ86900.1"/>
    </source>
</evidence>
<dbReference type="EMBL" id="JAADJT010000010">
    <property type="protein sequence ID" value="NGZ86900.1"/>
    <property type="molecule type" value="Genomic_DNA"/>
</dbReference>
<reference evidence="3" key="2">
    <citation type="submission" date="2023-07" db="EMBL/GenBank/DDBJ databases">
        <title>Duganella aceri sp. nov., isolated from tree sap.</title>
        <authorList>
            <person name="Kim I.S."/>
        </authorList>
    </citation>
    <scope>NUCLEOTIDE SEQUENCE [LARGE SCALE GENOMIC DNA]</scope>
    <source>
        <strain evidence="3">SAP-35</strain>
    </source>
</reference>
<gene>
    <name evidence="2" type="ORF">GW587_21870</name>
</gene>
<evidence type="ECO:0000313" key="3">
    <source>
        <dbReference type="Proteomes" id="UP000666369"/>
    </source>
</evidence>
<accession>A0ABX0FQU0</accession>
<proteinExistence type="predicted"/>
<organism evidence="2 3">
    <name type="scientific">Duganella aceris</name>
    <dbReference type="NCBI Taxonomy" id="2703883"/>
    <lineage>
        <taxon>Bacteria</taxon>
        <taxon>Pseudomonadati</taxon>
        <taxon>Pseudomonadota</taxon>
        <taxon>Betaproteobacteria</taxon>
        <taxon>Burkholderiales</taxon>
        <taxon>Oxalobacteraceae</taxon>
        <taxon>Telluria group</taxon>
        <taxon>Duganella</taxon>
    </lineage>
</organism>
<feature type="chain" id="PRO_5047189612" evidence="1">
    <location>
        <begin position="26"/>
        <end position="630"/>
    </location>
</feature>
<dbReference type="Proteomes" id="UP000666369">
    <property type="component" value="Unassembled WGS sequence"/>
</dbReference>
<reference evidence="2 3" key="1">
    <citation type="submission" date="2020-01" db="EMBL/GenBank/DDBJ databases">
        <authorList>
            <person name="Lee S.D."/>
        </authorList>
    </citation>
    <scope>NUCLEOTIDE SEQUENCE [LARGE SCALE GENOMIC DNA]</scope>
    <source>
        <strain evidence="2 3">SAP-35</strain>
    </source>
</reference>
<comment type="caution">
    <text evidence="2">The sequence shown here is derived from an EMBL/GenBank/DDBJ whole genome shotgun (WGS) entry which is preliminary data.</text>
</comment>
<keyword evidence="1" id="KW-0732">Signal</keyword>
<name>A0ABX0FQU0_9BURK</name>
<evidence type="ECO:0000256" key="1">
    <source>
        <dbReference type="SAM" id="SignalP"/>
    </source>
</evidence>
<sequence length="630" mass="69970">MISSRLTPVALAVLLAVASASAVFAQTAELPSPASYVPPLATTPMNRIVQDNAYKQLDYFFKKLVAEKEAIVMDGQAPFKSNDKFLPGKVAAGLGHVLLNTDKNDPALAQKLKDYRDIADMTVAMDNHTWGIYYYIGTLVKLKEAGLLERAVSPATLEKLRKQLDWRSFVTVPAYDLINLPTNYYGVAFSIARLRMMMGWEDDSAGKILLDKMLTHYNKYSGKFGFSDETDGEGRFDRYSILLIAEICERFLETGLQPTPELKTLLRKAADIALNVANTAGDGFSFGRSLGPYGETALVEILSVSAYLNVLTPEEKQYAYAFSSRVAARYMDFWYDPAMHSVDMWSKGRRTDTYRGKHRILGENFSLLHQLISTNDMWNQAGMKDAQPKADLQAWLDKNRPQFSSTTFAQGEYDRALSIFRDGKHVVSLNMINGGGSQHNNSPYYPLPFAPGIIAGIADDGGAHPQLLPKFTMADGAQLIGAAWIKDIKTVKDGQRYTVTYRQDELDRLGKRGPVKDARIKLETTYTLEHGQLTRTDVYKPVGAQEVEKITLEFASFSEQATISGNTVTFAKGDVNEYGVSGLQQCQVTPTNGSKDFMATYGAMKSLVTCSTGKLTMKDPLTIKWTVKYH</sequence>
<dbReference type="RefSeq" id="WP_166106733.1">
    <property type="nucleotide sequence ID" value="NZ_JAADJT010000010.1"/>
</dbReference>
<protein>
    <submittedName>
        <fullName evidence="2">Uncharacterized protein</fullName>
    </submittedName>
</protein>